<accession>A0AAU7Y513</accession>
<reference evidence="1" key="1">
    <citation type="submission" date="2023-08" db="EMBL/GenBank/DDBJ databases">
        <title>Increased levels of nutrients transform a symbiont into a lethal pathobiont.</title>
        <authorList>
            <person name="Lachnit T."/>
            <person name="Ulrich L."/>
            <person name="Willmer F.M."/>
            <person name="Hasenbein T."/>
            <person name="Steiner L.X."/>
            <person name="Wolters M."/>
            <person name="Herbst E.M."/>
            <person name="Deines P."/>
        </authorList>
    </citation>
    <scope>NUCLEOTIDE SEQUENCE</scope>
    <source>
        <strain evidence="1">T3</strain>
    </source>
</reference>
<dbReference type="RefSeq" id="WP_350447606.1">
    <property type="nucleotide sequence ID" value="NZ_CP158373.1"/>
</dbReference>
<dbReference type="AlphaFoldDB" id="A0AAU7Y513"/>
<name>A0AAU7Y513_9PSED</name>
<protein>
    <submittedName>
        <fullName evidence="1">Uncharacterized protein</fullName>
    </submittedName>
</protein>
<proteinExistence type="predicted"/>
<sequence>MTNRRVFNDQERAAMRLVEGLINEGYLALGRDPWTGNRRWAFAAPTTVNKWAASAPKPGWRVRLKNALSALRGR</sequence>
<organism evidence="1">
    <name type="scientific">Pseudomonas solani</name>
    <dbReference type="NCBI Taxonomy" id="2731552"/>
    <lineage>
        <taxon>Bacteria</taxon>
        <taxon>Pseudomonadati</taxon>
        <taxon>Pseudomonadota</taxon>
        <taxon>Gammaproteobacteria</taxon>
        <taxon>Pseudomonadales</taxon>
        <taxon>Pseudomonadaceae</taxon>
        <taxon>Pseudomonas</taxon>
    </lineage>
</organism>
<gene>
    <name evidence="1" type="ORF">ABS648_03360</name>
</gene>
<dbReference type="EMBL" id="CP158373">
    <property type="protein sequence ID" value="XBY64817.1"/>
    <property type="molecule type" value="Genomic_DNA"/>
</dbReference>
<evidence type="ECO:0000313" key="1">
    <source>
        <dbReference type="EMBL" id="XBY64817.1"/>
    </source>
</evidence>